<comment type="caution">
    <text evidence="1">The sequence shown here is derived from an EMBL/GenBank/DDBJ whole genome shotgun (WGS) entry which is preliminary data.</text>
</comment>
<evidence type="ECO:0000313" key="2">
    <source>
        <dbReference type="Proteomes" id="UP000639772"/>
    </source>
</evidence>
<gene>
    <name evidence="1" type="ORF">HPP92_007990</name>
</gene>
<name>A0A835RS99_VANPL</name>
<reference evidence="1 2" key="1">
    <citation type="journal article" date="2020" name="Nat. Food">
        <title>A phased Vanilla planifolia genome enables genetic improvement of flavour and production.</title>
        <authorList>
            <person name="Hasing T."/>
            <person name="Tang H."/>
            <person name="Brym M."/>
            <person name="Khazi F."/>
            <person name="Huang T."/>
            <person name="Chambers A.H."/>
        </authorList>
    </citation>
    <scope>NUCLEOTIDE SEQUENCE [LARGE SCALE GENOMIC DNA]</scope>
    <source>
        <tissue evidence="1">Leaf</tissue>
    </source>
</reference>
<dbReference type="AlphaFoldDB" id="A0A835RS99"/>
<dbReference type="EMBL" id="JADCNM010000003">
    <property type="protein sequence ID" value="KAG0491127.1"/>
    <property type="molecule type" value="Genomic_DNA"/>
</dbReference>
<organism evidence="1 2">
    <name type="scientific">Vanilla planifolia</name>
    <name type="common">Vanilla</name>
    <dbReference type="NCBI Taxonomy" id="51239"/>
    <lineage>
        <taxon>Eukaryota</taxon>
        <taxon>Viridiplantae</taxon>
        <taxon>Streptophyta</taxon>
        <taxon>Embryophyta</taxon>
        <taxon>Tracheophyta</taxon>
        <taxon>Spermatophyta</taxon>
        <taxon>Magnoliopsida</taxon>
        <taxon>Liliopsida</taxon>
        <taxon>Asparagales</taxon>
        <taxon>Orchidaceae</taxon>
        <taxon>Vanilloideae</taxon>
        <taxon>Vanilleae</taxon>
        <taxon>Vanilla</taxon>
    </lineage>
</organism>
<proteinExistence type="predicted"/>
<sequence>MPAKRGQRWGWMKWKRQEESTIIQLAYYSTFKEEVLQREQGKKDELHLQHV</sequence>
<dbReference type="Proteomes" id="UP000639772">
    <property type="component" value="Chromosome 3"/>
</dbReference>
<evidence type="ECO:0000313" key="1">
    <source>
        <dbReference type="EMBL" id="KAG0491127.1"/>
    </source>
</evidence>
<protein>
    <submittedName>
        <fullName evidence="1">Uncharacterized protein</fullName>
    </submittedName>
</protein>
<accession>A0A835RS99</accession>